<dbReference type="EMBL" id="SSTD01004586">
    <property type="protein sequence ID" value="TYK23165.1"/>
    <property type="molecule type" value="Genomic_DNA"/>
</dbReference>
<dbReference type="AlphaFoldDB" id="A0A5D3DHV7"/>
<evidence type="ECO:0000313" key="2">
    <source>
        <dbReference type="Proteomes" id="UP000321947"/>
    </source>
</evidence>
<name>A0A5D3DHV7_CUCMM</name>
<reference evidence="1 2" key="1">
    <citation type="submission" date="2019-08" db="EMBL/GenBank/DDBJ databases">
        <title>Draft genome sequences of two oriental melons (Cucumis melo L. var makuwa).</title>
        <authorList>
            <person name="Kwon S.-Y."/>
        </authorList>
    </citation>
    <scope>NUCLEOTIDE SEQUENCE [LARGE SCALE GENOMIC DNA]</scope>
    <source>
        <strain evidence="2">cv. Chang Bougi</strain>
        <tissue evidence="1">Leaf</tissue>
    </source>
</reference>
<sequence>MTRGFSGMPLHDKTDYKCQKKPAVSFARVAWCWKCPNQCKGVLQHEAPSARNVIECAFDVSNGHWAIRRGKSYYPLQVQCRTILTCCLLHNLINRKMTNCDDIDDVDEGDSAYATTTVAKDIQYIETTNEWSQ</sequence>
<gene>
    <name evidence="1" type="ORF">E5676_scaffold142G001900</name>
</gene>
<comment type="caution">
    <text evidence="1">The sequence shown here is derived from an EMBL/GenBank/DDBJ whole genome shotgun (WGS) entry which is preliminary data.</text>
</comment>
<proteinExistence type="predicted"/>
<protein>
    <submittedName>
        <fullName evidence="1">Retrotransposon protein</fullName>
    </submittedName>
</protein>
<evidence type="ECO:0000313" key="1">
    <source>
        <dbReference type="EMBL" id="TYK23165.1"/>
    </source>
</evidence>
<accession>A0A5D3DHV7</accession>
<dbReference type="Proteomes" id="UP000321947">
    <property type="component" value="Unassembled WGS sequence"/>
</dbReference>
<organism evidence="1 2">
    <name type="scientific">Cucumis melo var. makuwa</name>
    <name type="common">Oriental melon</name>
    <dbReference type="NCBI Taxonomy" id="1194695"/>
    <lineage>
        <taxon>Eukaryota</taxon>
        <taxon>Viridiplantae</taxon>
        <taxon>Streptophyta</taxon>
        <taxon>Embryophyta</taxon>
        <taxon>Tracheophyta</taxon>
        <taxon>Spermatophyta</taxon>
        <taxon>Magnoliopsida</taxon>
        <taxon>eudicotyledons</taxon>
        <taxon>Gunneridae</taxon>
        <taxon>Pentapetalae</taxon>
        <taxon>rosids</taxon>
        <taxon>fabids</taxon>
        <taxon>Cucurbitales</taxon>
        <taxon>Cucurbitaceae</taxon>
        <taxon>Benincaseae</taxon>
        <taxon>Cucumis</taxon>
    </lineage>
</organism>